<dbReference type="GO" id="GO:0019164">
    <property type="term" value="F:pyruvate synthase activity"/>
    <property type="evidence" value="ECO:0007669"/>
    <property type="project" value="UniProtKB-EC"/>
</dbReference>
<sequence>MTENQYQKFEVLDANTAAATIGYSMSDMCFIYPITPSSSMGEKADDLNAAGKKNIFGNPCSITQMQSEGGVSGALHGAILSGSLCSTFTCSQGLLLMIPEMYKLGGEQQPVVLHVSTRSVGGQAMSIYSDHGDVMATRQAGWGMLCSFSVQQVADFAVIAHAVSIRAQLPVLHFFDGFRVSHEIQKILMPSLETMNEMMDKKAIRQWRETKTMKNSDATMRGLVDGMDEYFPMLEAANKTYDNFIPILKDALKQYAALTGRSYNLYDYYGAPDAKHVVVCLGTACMTFMEYVQQKGMEDKKYGVIAVHLFQPLAMEDFIATIPSTCERITVLDRTKEPGSVGEPLYLEVLAALQQSDKLHIKVHAGRYGLGGRDIIPVIAEAVYNNMVRASAGQESKVRFTVGIDDDVTKLSIPMPLENVTIEHEGVKQALFYGFGADGTVGSVKTAISIIGDNTDLYSQAYFEYDAKKSGGITMSNLRFGPKPITSQYFIQDADYLACHHPSYIRKYNMLKRAKTGGVFVMNGPWNGQAEIAAALPGQSKRTIVEKKLRVYCIDAEKIAMEAGLPGRINMIMQTVFFYLSGILPTEQAIAYLKKGIHKMFIKKGQDVVDMNCAGVDKAISAIVEVKAEDSWANAADEKVPVWPNGSNKFFDDIADPIITLEGGKLKVSDFLPVASGIMPTNTARFEKRNVAVKVPMWDEAKCIQCNQCAYVCPHSSIRAYLVTEDEVAKAPAGFKCADPKANTAKVDGDKPLKFAIGVSTYDCLGCGSCVSVCPVKALSAAFNHSQETEDAQKSFNYLDALPNRAHLMYDENADYKKAESEGKLSTPAPSFKAAMFRRPLIEFSAACAGCAESPIVKVVTQLFGERLFIANACGCSMVWGGYSPSCAYAVNEQGLGPVYTGSLFEDNAELSLGIAQSGILLRDQLKGFAEQIVAGAEVGQTLKPKQAELKEACQKWLAAFANPIESKLSGKAIENLISTVPEAERDTVPVIAEMWTRRDLFQKKSYWAFGGDGWAYDIDFGGLDQVLQMGTDLNILVMDTEVYSNTGGQKSKSTPRSAVARFAAAGKDTKKKDLGAYVMSLGCCYVATVAQGANPQQMVRALHEAEQFPGTSIVIALCPCINWGLKNGQGKAMEEMKMAVQSGYWPLYRYNPLLEKEGKNPLQLDSKAPTLPLKDFLSREVRFTSLELQSKERFEELQNELQDDVNKRYARLAQMAQSSSA</sequence>
<evidence type="ECO:0000256" key="4">
    <source>
        <dbReference type="ARBA" id="ARBA00022982"/>
    </source>
</evidence>
<keyword evidence="2" id="KW-0004">4Fe-4S</keyword>
<dbReference type="Gene3D" id="3.40.50.920">
    <property type="match status" value="1"/>
</dbReference>
<organism evidence="9 10">
    <name type="scientific">Blattamonas nauphoetae</name>
    <dbReference type="NCBI Taxonomy" id="2049346"/>
    <lineage>
        <taxon>Eukaryota</taxon>
        <taxon>Metamonada</taxon>
        <taxon>Preaxostyla</taxon>
        <taxon>Oxymonadida</taxon>
        <taxon>Blattamonas</taxon>
    </lineage>
</organism>
<accession>A0ABQ9XI88</accession>
<dbReference type="Pfam" id="PF01855">
    <property type="entry name" value="POR_N"/>
    <property type="match status" value="1"/>
</dbReference>
<evidence type="ECO:0000256" key="3">
    <source>
        <dbReference type="ARBA" id="ARBA00022723"/>
    </source>
</evidence>
<keyword evidence="10" id="KW-1185">Reference proteome</keyword>
<dbReference type="InterPro" id="IPR017900">
    <property type="entry name" value="4Fe4S_Fe_S_CS"/>
</dbReference>
<dbReference type="Pfam" id="PF01558">
    <property type="entry name" value="POR"/>
    <property type="match status" value="1"/>
</dbReference>
<dbReference type="InterPro" id="IPR019456">
    <property type="entry name" value="Pyrv-flavodox_OxRtase_EKR"/>
</dbReference>
<dbReference type="InterPro" id="IPR029061">
    <property type="entry name" value="THDP-binding"/>
</dbReference>
<dbReference type="SUPFAM" id="SSF54862">
    <property type="entry name" value="4Fe-4S ferredoxins"/>
    <property type="match status" value="1"/>
</dbReference>
<evidence type="ECO:0000256" key="5">
    <source>
        <dbReference type="ARBA" id="ARBA00023002"/>
    </source>
</evidence>
<evidence type="ECO:0000313" key="10">
    <source>
        <dbReference type="Proteomes" id="UP001281761"/>
    </source>
</evidence>
<dbReference type="Pfam" id="PF02775">
    <property type="entry name" value="TPP_enzyme_C"/>
    <property type="match status" value="1"/>
</dbReference>
<keyword evidence="4" id="KW-0249">Electron transport</keyword>
<dbReference type="Gene3D" id="3.30.70.20">
    <property type="match status" value="1"/>
</dbReference>
<dbReference type="NCBIfam" id="TIGR02176">
    <property type="entry name" value="pyruv_ox_red"/>
    <property type="match status" value="1"/>
</dbReference>
<evidence type="ECO:0000313" key="9">
    <source>
        <dbReference type="EMBL" id="KAK2951077.1"/>
    </source>
</evidence>
<dbReference type="InterPro" id="IPR011766">
    <property type="entry name" value="TPP_enzyme_TPP-bd"/>
</dbReference>
<evidence type="ECO:0000256" key="6">
    <source>
        <dbReference type="ARBA" id="ARBA00023004"/>
    </source>
</evidence>
<dbReference type="PROSITE" id="PS00198">
    <property type="entry name" value="4FE4S_FER_1"/>
    <property type="match status" value="1"/>
</dbReference>
<comment type="caution">
    <text evidence="9">The sequence shown here is derived from an EMBL/GenBank/DDBJ whole genome shotgun (WGS) entry which is preliminary data.</text>
</comment>
<dbReference type="InterPro" id="IPR009014">
    <property type="entry name" value="Transketo_C/PFOR_II"/>
</dbReference>
<dbReference type="SUPFAM" id="SSF52922">
    <property type="entry name" value="TK C-terminal domain-like"/>
    <property type="match status" value="1"/>
</dbReference>
<feature type="domain" description="4Fe-4S ferredoxin-type" evidence="8">
    <location>
        <begin position="694"/>
        <end position="723"/>
    </location>
</feature>
<keyword evidence="6" id="KW-0408">Iron</keyword>
<evidence type="ECO:0000256" key="2">
    <source>
        <dbReference type="ARBA" id="ARBA00022485"/>
    </source>
</evidence>
<dbReference type="CDD" id="cd07034">
    <property type="entry name" value="TPP_PYR_PFOR_IOR-alpha_like"/>
    <property type="match status" value="1"/>
</dbReference>
<dbReference type="Pfam" id="PF12838">
    <property type="entry name" value="Fer4_7"/>
    <property type="match status" value="1"/>
</dbReference>
<evidence type="ECO:0000259" key="8">
    <source>
        <dbReference type="PROSITE" id="PS51379"/>
    </source>
</evidence>
<keyword evidence="1" id="KW-0813">Transport</keyword>
<proteinExistence type="predicted"/>
<dbReference type="InterPro" id="IPR050722">
    <property type="entry name" value="Pyruvate:ferred/Flavod_OxRd"/>
</dbReference>
<dbReference type="InterPro" id="IPR002869">
    <property type="entry name" value="Pyrv_flavodox_OxRed_cen"/>
</dbReference>
<dbReference type="Gene3D" id="3.40.920.10">
    <property type="entry name" value="Pyruvate-ferredoxin oxidoreductase, PFOR, domain III"/>
    <property type="match status" value="1"/>
</dbReference>
<dbReference type="InterPro" id="IPR019752">
    <property type="entry name" value="Pyrv/ketoisovalerate_OxRed_cat"/>
</dbReference>
<reference evidence="9 10" key="1">
    <citation type="journal article" date="2022" name="bioRxiv">
        <title>Genomics of Preaxostyla Flagellates Illuminates Evolutionary Transitions and the Path Towards Mitochondrial Loss.</title>
        <authorList>
            <person name="Novak L.V.F."/>
            <person name="Treitli S.C."/>
            <person name="Pyrih J."/>
            <person name="Halakuc P."/>
            <person name="Pipaliya S.V."/>
            <person name="Vacek V."/>
            <person name="Brzon O."/>
            <person name="Soukal P."/>
            <person name="Eme L."/>
            <person name="Dacks J.B."/>
            <person name="Karnkowska A."/>
            <person name="Elias M."/>
            <person name="Hampl V."/>
        </authorList>
    </citation>
    <scope>NUCLEOTIDE SEQUENCE [LARGE SCALE GENOMIC DNA]</scope>
    <source>
        <strain evidence="9">NAU3</strain>
        <tissue evidence="9">Gut</tissue>
    </source>
</reference>
<dbReference type="Pfam" id="PF17147">
    <property type="entry name" value="PFOR_II"/>
    <property type="match status" value="1"/>
</dbReference>
<dbReference type="Proteomes" id="UP001281761">
    <property type="component" value="Unassembled WGS sequence"/>
</dbReference>
<dbReference type="PANTHER" id="PTHR32154:SF0">
    <property type="entry name" value="PYRUVATE-FLAVODOXIN OXIDOREDUCTASE-RELATED"/>
    <property type="match status" value="1"/>
</dbReference>
<evidence type="ECO:0000256" key="1">
    <source>
        <dbReference type="ARBA" id="ARBA00022448"/>
    </source>
</evidence>
<dbReference type="EMBL" id="JARBJD010000125">
    <property type="protein sequence ID" value="KAK2951077.1"/>
    <property type="molecule type" value="Genomic_DNA"/>
</dbReference>
<dbReference type="SUPFAM" id="SSF52518">
    <property type="entry name" value="Thiamin diphosphate-binding fold (THDP-binding)"/>
    <property type="match status" value="2"/>
</dbReference>
<gene>
    <name evidence="9" type="ORF">BLNAU_14038</name>
</gene>
<dbReference type="SMART" id="SM00890">
    <property type="entry name" value="EKR"/>
    <property type="match status" value="1"/>
</dbReference>
<keyword evidence="5 9" id="KW-0560">Oxidoreductase</keyword>
<dbReference type="EC" id="1.2.7.1" evidence="9"/>
<dbReference type="Pfam" id="PF10371">
    <property type="entry name" value="EKR"/>
    <property type="match status" value="1"/>
</dbReference>
<feature type="domain" description="4Fe-4S ferredoxin-type" evidence="8">
    <location>
        <begin position="755"/>
        <end position="784"/>
    </location>
</feature>
<dbReference type="PIRSF" id="PIRSF000159">
    <property type="entry name" value="NifJ"/>
    <property type="match status" value="1"/>
</dbReference>
<dbReference type="SUPFAM" id="SSF53323">
    <property type="entry name" value="Pyruvate-ferredoxin oxidoreductase, PFOR, domain III"/>
    <property type="match status" value="1"/>
</dbReference>
<dbReference type="InterPro" id="IPR002880">
    <property type="entry name" value="Pyrv_Fd/Flavodoxin_OxRdtase_N"/>
</dbReference>
<name>A0ABQ9XI88_9EUKA</name>
<dbReference type="InterPro" id="IPR011895">
    <property type="entry name" value="Pyrv_flavodox_OxRed"/>
</dbReference>
<keyword evidence="3" id="KW-0479">Metal-binding</keyword>
<dbReference type="PANTHER" id="PTHR32154">
    <property type="entry name" value="PYRUVATE-FLAVODOXIN OXIDOREDUCTASE-RELATED"/>
    <property type="match status" value="1"/>
</dbReference>
<protein>
    <submittedName>
        <fullName evidence="9">Pyruvate:ferredoxin oxidoreductase</fullName>
        <ecNumber evidence="9">1.2.7.1</ecNumber>
    </submittedName>
</protein>
<dbReference type="InterPro" id="IPR033412">
    <property type="entry name" value="PFOR_II"/>
</dbReference>
<keyword evidence="9" id="KW-0670">Pyruvate</keyword>
<dbReference type="InterPro" id="IPR017896">
    <property type="entry name" value="4Fe4S_Fe-S-bd"/>
</dbReference>
<keyword evidence="7" id="KW-0411">Iron-sulfur</keyword>
<dbReference type="PROSITE" id="PS51379">
    <property type="entry name" value="4FE4S_FER_2"/>
    <property type="match status" value="2"/>
</dbReference>
<dbReference type="Gene3D" id="3.40.50.970">
    <property type="match status" value="2"/>
</dbReference>
<evidence type="ECO:0000256" key="7">
    <source>
        <dbReference type="ARBA" id="ARBA00023014"/>
    </source>
</evidence>